<dbReference type="SUPFAM" id="SSF48179">
    <property type="entry name" value="6-phosphogluconate dehydrogenase C-terminal domain-like"/>
    <property type="match status" value="1"/>
</dbReference>
<dbReference type="GO" id="GO:0016616">
    <property type="term" value="F:oxidoreductase activity, acting on the CH-OH group of donors, NAD or NADP as acceptor"/>
    <property type="evidence" value="ECO:0007669"/>
    <property type="project" value="InterPro"/>
</dbReference>
<evidence type="ECO:0000313" key="7">
    <source>
        <dbReference type="Proteomes" id="UP000034119"/>
    </source>
</evidence>
<reference evidence="6 7" key="1">
    <citation type="journal article" date="2015" name="Nature">
        <title>rRNA introns, odd ribosomes, and small enigmatic genomes across a large radiation of phyla.</title>
        <authorList>
            <person name="Brown C.T."/>
            <person name="Hug L.A."/>
            <person name="Thomas B.C."/>
            <person name="Sharon I."/>
            <person name="Castelle C.J."/>
            <person name="Singh A."/>
            <person name="Wilkins M.J."/>
            <person name="Williams K.H."/>
            <person name="Banfield J.F."/>
        </authorList>
    </citation>
    <scope>NUCLEOTIDE SEQUENCE [LARGE SCALE GENOMIC DNA]</scope>
</reference>
<keyword evidence="3" id="KW-0520">NAD</keyword>
<dbReference type="GO" id="GO:0016628">
    <property type="term" value="F:oxidoreductase activity, acting on the CH-CH group of donors, NAD or NADP as acceptor"/>
    <property type="evidence" value="ECO:0007669"/>
    <property type="project" value="InterPro"/>
</dbReference>
<dbReference type="STRING" id="1618342.UY40_C0002G0051"/>
<proteinExistence type="inferred from homology"/>
<evidence type="ECO:0000256" key="4">
    <source>
        <dbReference type="PIRNR" id="PIRNR000124"/>
    </source>
</evidence>
<dbReference type="Proteomes" id="UP000034119">
    <property type="component" value="Unassembled WGS sequence"/>
</dbReference>
<dbReference type="InterPro" id="IPR036220">
    <property type="entry name" value="UDP-Glc/GDP-Man_DH_C_sf"/>
</dbReference>
<dbReference type="InterPro" id="IPR036291">
    <property type="entry name" value="NAD(P)-bd_dom_sf"/>
</dbReference>
<dbReference type="PANTHER" id="PTHR43491">
    <property type="entry name" value="UDP-N-ACETYL-D-MANNOSAMINE DEHYDROGENASE"/>
    <property type="match status" value="1"/>
</dbReference>
<gene>
    <name evidence="6" type="ORF">UY40_C0002G0051</name>
</gene>
<feature type="domain" description="UDP-glucose/GDP-mannose dehydrogenase C-terminal" evidence="5">
    <location>
        <begin position="336"/>
        <end position="428"/>
    </location>
</feature>
<organism evidence="6 7">
    <name type="scientific">candidate division CPR1 bacterium GW2011_GWC1_49_13</name>
    <dbReference type="NCBI Taxonomy" id="1618342"/>
    <lineage>
        <taxon>Bacteria</taxon>
        <taxon>candidate division CPR1</taxon>
    </lineage>
</organism>
<dbReference type="InterPro" id="IPR008927">
    <property type="entry name" value="6-PGluconate_DH-like_C_sf"/>
</dbReference>
<evidence type="ECO:0000256" key="1">
    <source>
        <dbReference type="ARBA" id="ARBA00006601"/>
    </source>
</evidence>
<evidence type="ECO:0000313" key="6">
    <source>
        <dbReference type="EMBL" id="KKW06201.1"/>
    </source>
</evidence>
<dbReference type="Gene3D" id="3.40.50.720">
    <property type="entry name" value="NAD(P)-binding Rossmann-like Domain"/>
    <property type="match status" value="2"/>
</dbReference>
<protein>
    <submittedName>
        <fullName evidence="6">UDP-glucose 6-dehydrogenase</fullName>
    </submittedName>
</protein>
<keyword evidence="2" id="KW-0560">Oxidoreductase</keyword>
<dbReference type="Pfam" id="PF00984">
    <property type="entry name" value="UDPG_MGDP_dh"/>
    <property type="match status" value="1"/>
</dbReference>
<dbReference type="InterPro" id="IPR014026">
    <property type="entry name" value="UDP-Glc/GDP-Man_DH_dimer"/>
</dbReference>
<dbReference type="AlphaFoldDB" id="A0A0G1VIE1"/>
<evidence type="ECO:0000256" key="2">
    <source>
        <dbReference type="ARBA" id="ARBA00023002"/>
    </source>
</evidence>
<sequence length="445" mass="49084">MNELLKELRGQIEERTANVAVVGLGYVGTPVAALWAEAGFQVAGYDIQQKKVDLINKGISPIEGKEPGLTELVADVVSRGKLRVFSTFESIKSADVILVMVETPVDDQTKLPRYKAMRAALKSIGERLKPGTLVIIESTIAPKTMETDVQRILEKTSDLKLNQEFFLAHCPERLMPGRLIEIIRNYSRVIGASSPEVGQVVKAFYSHVVKADLDITDLLTAEIVKTTENTERFVEIAFANEVALLCEDLGADVWKVRDLINKREDRNMLKPGAGVGGHCLPKDFSLLTAHIRDTSPTKVIAAAQEVNDRMPIHMAQLLLDGLRAAGIGDVNGYKIAVLGYSYLENSDDIRNSPTAVLVNVLESFGFDVEIHDPWVEEFKHKSVYDVALNADAVVLMVAHDQYFELGWRSIIMALRHKVVVDGRNVLGKDKAKELGIIYRAIGVGA</sequence>
<dbReference type="SMART" id="SM00984">
    <property type="entry name" value="UDPG_MGDP_dh_C"/>
    <property type="match status" value="1"/>
</dbReference>
<accession>A0A0G1VIE1</accession>
<comment type="caution">
    <text evidence="6">The sequence shown here is derived from an EMBL/GenBank/DDBJ whole genome shotgun (WGS) entry which is preliminary data.</text>
</comment>
<dbReference type="Pfam" id="PF03720">
    <property type="entry name" value="UDPG_MGDP_dh_C"/>
    <property type="match status" value="1"/>
</dbReference>
<dbReference type="Pfam" id="PF03721">
    <property type="entry name" value="UDPG_MGDP_dh_N"/>
    <property type="match status" value="1"/>
</dbReference>
<dbReference type="PANTHER" id="PTHR43491:SF2">
    <property type="entry name" value="UDP-N-ACETYL-D-MANNOSAMINE DEHYDROGENASE"/>
    <property type="match status" value="1"/>
</dbReference>
<dbReference type="InterPro" id="IPR017476">
    <property type="entry name" value="UDP-Glc/GDP-Man"/>
</dbReference>
<dbReference type="GO" id="GO:0000271">
    <property type="term" value="P:polysaccharide biosynthetic process"/>
    <property type="evidence" value="ECO:0007669"/>
    <property type="project" value="InterPro"/>
</dbReference>
<comment type="similarity">
    <text evidence="1 4">Belongs to the UDP-glucose/GDP-mannose dehydrogenase family.</text>
</comment>
<evidence type="ECO:0000256" key="3">
    <source>
        <dbReference type="ARBA" id="ARBA00023027"/>
    </source>
</evidence>
<dbReference type="GO" id="GO:0051287">
    <property type="term" value="F:NAD binding"/>
    <property type="evidence" value="ECO:0007669"/>
    <property type="project" value="InterPro"/>
</dbReference>
<dbReference type="InterPro" id="IPR014027">
    <property type="entry name" value="UDP-Glc/GDP-Man_DH_C"/>
</dbReference>
<dbReference type="InterPro" id="IPR028359">
    <property type="entry name" value="UDP_ManNAc/GlcNAc_DH"/>
</dbReference>
<dbReference type="SUPFAM" id="SSF52413">
    <property type="entry name" value="UDP-glucose/GDP-mannose dehydrogenase C-terminal domain"/>
    <property type="match status" value="1"/>
</dbReference>
<dbReference type="InterPro" id="IPR001732">
    <property type="entry name" value="UDP-Glc/GDP-Man_DH_N"/>
</dbReference>
<name>A0A0G1VIE1_9BACT</name>
<dbReference type="NCBIfam" id="TIGR03026">
    <property type="entry name" value="NDP-sugDHase"/>
    <property type="match status" value="1"/>
</dbReference>
<evidence type="ECO:0000259" key="5">
    <source>
        <dbReference type="SMART" id="SM00984"/>
    </source>
</evidence>
<dbReference type="PIRSF" id="PIRSF000124">
    <property type="entry name" value="UDPglc_GDPman_dh"/>
    <property type="match status" value="1"/>
</dbReference>
<dbReference type="EMBL" id="LCPW01000002">
    <property type="protein sequence ID" value="KKW06201.1"/>
    <property type="molecule type" value="Genomic_DNA"/>
</dbReference>
<dbReference type="PIRSF" id="PIRSF500136">
    <property type="entry name" value="UDP_ManNAc_DH"/>
    <property type="match status" value="1"/>
</dbReference>
<dbReference type="SUPFAM" id="SSF51735">
    <property type="entry name" value="NAD(P)-binding Rossmann-fold domains"/>
    <property type="match status" value="1"/>
</dbReference>